<name>A0AAV7L3T2_PLEWA</name>
<dbReference type="Proteomes" id="UP001066276">
    <property type="component" value="Chromosome 12"/>
</dbReference>
<feature type="compositionally biased region" description="Basic and acidic residues" evidence="1">
    <location>
        <begin position="77"/>
        <end position="86"/>
    </location>
</feature>
<feature type="region of interest" description="Disordered" evidence="1">
    <location>
        <begin position="65"/>
        <end position="93"/>
    </location>
</feature>
<sequence>MMLLCSPLLSITERQSRPRLLASCSSPCHGACTGERHSAPRLGSGSILRGIRVLERGFWTAGRGPAGSIARLSAPRNTERAPERRSGPRVPVPGFQRLETQSVLQSGDQDRGFQCTASSA</sequence>
<evidence type="ECO:0000256" key="1">
    <source>
        <dbReference type="SAM" id="MobiDB-lite"/>
    </source>
</evidence>
<comment type="caution">
    <text evidence="2">The sequence shown here is derived from an EMBL/GenBank/DDBJ whole genome shotgun (WGS) entry which is preliminary data.</text>
</comment>
<organism evidence="2 3">
    <name type="scientific">Pleurodeles waltl</name>
    <name type="common">Iberian ribbed newt</name>
    <dbReference type="NCBI Taxonomy" id="8319"/>
    <lineage>
        <taxon>Eukaryota</taxon>
        <taxon>Metazoa</taxon>
        <taxon>Chordata</taxon>
        <taxon>Craniata</taxon>
        <taxon>Vertebrata</taxon>
        <taxon>Euteleostomi</taxon>
        <taxon>Amphibia</taxon>
        <taxon>Batrachia</taxon>
        <taxon>Caudata</taxon>
        <taxon>Salamandroidea</taxon>
        <taxon>Salamandridae</taxon>
        <taxon>Pleurodelinae</taxon>
        <taxon>Pleurodeles</taxon>
    </lineage>
</organism>
<gene>
    <name evidence="2" type="ORF">NDU88_005873</name>
</gene>
<accession>A0AAV7L3T2</accession>
<evidence type="ECO:0000313" key="2">
    <source>
        <dbReference type="EMBL" id="KAJ1085748.1"/>
    </source>
</evidence>
<dbReference type="EMBL" id="JANPWB010000016">
    <property type="protein sequence ID" value="KAJ1085748.1"/>
    <property type="molecule type" value="Genomic_DNA"/>
</dbReference>
<evidence type="ECO:0000313" key="3">
    <source>
        <dbReference type="Proteomes" id="UP001066276"/>
    </source>
</evidence>
<reference evidence="2" key="1">
    <citation type="journal article" date="2022" name="bioRxiv">
        <title>Sequencing and chromosome-scale assembly of the giantPleurodeles waltlgenome.</title>
        <authorList>
            <person name="Brown T."/>
            <person name="Elewa A."/>
            <person name="Iarovenko S."/>
            <person name="Subramanian E."/>
            <person name="Araus A.J."/>
            <person name="Petzold A."/>
            <person name="Susuki M."/>
            <person name="Suzuki K.-i.T."/>
            <person name="Hayashi T."/>
            <person name="Toyoda A."/>
            <person name="Oliveira C."/>
            <person name="Osipova E."/>
            <person name="Leigh N.D."/>
            <person name="Simon A."/>
            <person name="Yun M.H."/>
        </authorList>
    </citation>
    <scope>NUCLEOTIDE SEQUENCE</scope>
    <source>
        <strain evidence="2">20211129_DDA</strain>
        <tissue evidence="2">Liver</tissue>
    </source>
</reference>
<proteinExistence type="predicted"/>
<keyword evidence="3" id="KW-1185">Reference proteome</keyword>
<protein>
    <submittedName>
        <fullName evidence="2">Uncharacterized protein</fullName>
    </submittedName>
</protein>
<dbReference type="AlphaFoldDB" id="A0AAV7L3T2"/>